<dbReference type="PRINTS" id="PR00344">
    <property type="entry name" value="BCTRLSENSOR"/>
</dbReference>
<name>A0ABX6NZA1_9BURK</name>
<evidence type="ECO:0000313" key="7">
    <source>
        <dbReference type="Proteomes" id="UP000500826"/>
    </source>
</evidence>
<gene>
    <name evidence="6" type="ORF">HK414_01465</name>
</gene>
<accession>A0ABX6NZA1</accession>
<dbReference type="InterPro" id="IPR036890">
    <property type="entry name" value="HATPase_C_sf"/>
</dbReference>
<proteinExistence type="predicted"/>
<dbReference type="PANTHER" id="PTHR43047">
    <property type="entry name" value="TWO-COMPONENT HISTIDINE PROTEIN KINASE"/>
    <property type="match status" value="1"/>
</dbReference>
<feature type="domain" description="Histidine kinase" evidence="5">
    <location>
        <begin position="1"/>
        <end position="75"/>
    </location>
</feature>
<keyword evidence="4" id="KW-0418">Kinase</keyword>
<protein>
    <recommendedName>
        <fullName evidence="2">histidine kinase</fullName>
        <ecNumber evidence="2">2.7.13.3</ecNumber>
    </recommendedName>
</protein>
<organism evidence="6 7">
    <name type="scientific">Ramlibacter terrae</name>
    <dbReference type="NCBI Taxonomy" id="2732511"/>
    <lineage>
        <taxon>Bacteria</taxon>
        <taxon>Pseudomonadati</taxon>
        <taxon>Pseudomonadota</taxon>
        <taxon>Betaproteobacteria</taxon>
        <taxon>Burkholderiales</taxon>
        <taxon>Comamonadaceae</taxon>
        <taxon>Ramlibacter</taxon>
    </lineage>
</organism>
<dbReference type="PANTHER" id="PTHR43047:SF72">
    <property type="entry name" value="OSMOSENSING HISTIDINE PROTEIN KINASE SLN1"/>
    <property type="match status" value="1"/>
</dbReference>
<dbReference type="EMBL" id="CP053418">
    <property type="protein sequence ID" value="QJW83159.1"/>
    <property type="molecule type" value="Genomic_DNA"/>
</dbReference>
<evidence type="ECO:0000259" key="5">
    <source>
        <dbReference type="PROSITE" id="PS50109"/>
    </source>
</evidence>
<sequence length="75" mass="7545">MTDSGEGLDPATIDDLFEPFVQAPSAAANPEANVGLGLGLAIVKRIVELHGGRVTATSAGLGHGSTFSVVLARNS</sequence>
<dbReference type="EC" id="2.7.13.3" evidence="2"/>
<dbReference type="SUPFAM" id="SSF55874">
    <property type="entry name" value="ATPase domain of HSP90 chaperone/DNA topoisomerase II/histidine kinase"/>
    <property type="match status" value="1"/>
</dbReference>
<evidence type="ECO:0000313" key="6">
    <source>
        <dbReference type="EMBL" id="QJW83159.1"/>
    </source>
</evidence>
<dbReference type="Proteomes" id="UP000500826">
    <property type="component" value="Chromosome"/>
</dbReference>
<comment type="catalytic activity">
    <reaction evidence="1">
        <text>ATP + protein L-histidine = ADP + protein N-phospho-L-histidine.</text>
        <dbReference type="EC" id="2.7.13.3"/>
    </reaction>
</comment>
<dbReference type="PROSITE" id="PS50109">
    <property type="entry name" value="HIS_KIN"/>
    <property type="match status" value="1"/>
</dbReference>
<dbReference type="InterPro" id="IPR003594">
    <property type="entry name" value="HATPase_dom"/>
</dbReference>
<keyword evidence="7" id="KW-1185">Reference proteome</keyword>
<evidence type="ECO:0000256" key="4">
    <source>
        <dbReference type="ARBA" id="ARBA00022777"/>
    </source>
</evidence>
<evidence type="ECO:0000256" key="1">
    <source>
        <dbReference type="ARBA" id="ARBA00000085"/>
    </source>
</evidence>
<dbReference type="Gene3D" id="3.30.565.10">
    <property type="entry name" value="Histidine kinase-like ATPase, C-terminal domain"/>
    <property type="match status" value="1"/>
</dbReference>
<dbReference type="InterPro" id="IPR004358">
    <property type="entry name" value="Sig_transdc_His_kin-like_C"/>
</dbReference>
<keyword evidence="3" id="KW-0808">Transferase</keyword>
<evidence type="ECO:0000256" key="3">
    <source>
        <dbReference type="ARBA" id="ARBA00022679"/>
    </source>
</evidence>
<evidence type="ECO:0000256" key="2">
    <source>
        <dbReference type="ARBA" id="ARBA00012438"/>
    </source>
</evidence>
<dbReference type="Pfam" id="PF02518">
    <property type="entry name" value="HATPase_c"/>
    <property type="match status" value="1"/>
</dbReference>
<reference evidence="6 7" key="1">
    <citation type="submission" date="2020-05" db="EMBL/GenBank/DDBJ databases">
        <title>Ramlibacter rhizophilus sp. nov., isolated from rhizosphere soil of national flower Mugunghwa from South Korea.</title>
        <authorList>
            <person name="Zheng-Fei Y."/>
            <person name="Huan T."/>
        </authorList>
    </citation>
    <scope>NUCLEOTIDE SEQUENCE [LARGE SCALE GENOMIC DNA]</scope>
    <source>
        <strain evidence="6 7">H242</strain>
    </source>
</reference>
<dbReference type="InterPro" id="IPR005467">
    <property type="entry name" value="His_kinase_dom"/>
</dbReference>